<comment type="function">
    <text evidence="20">Flavin transferase that catalyzes the transfer of the FMN moiety of FAD and its covalent binding to the hydroxyl group of a threonine residue in a target flavoprotein.</text>
</comment>
<evidence type="ECO:0000313" key="22">
    <source>
        <dbReference type="Proteomes" id="UP000626148"/>
    </source>
</evidence>
<evidence type="ECO:0000256" key="20">
    <source>
        <dbReference type="RuleBase" id="RU363002"/>
    </source>
</evidence>
<keyword evidence="9" id="KW-0732">Signal</keyword>
<proteinExistence type="inferred from homology"/>
<dbReference type="EC" id="2.7.1.180" evidence="2 18"/>
<dbReference type="Pfam" id="PF02424">
    <property type="entry name" value="ApbE"/>
    <property type="match status" value="1"/>
</dbReference>
<reference evidence="21" key="1">
    <citation type="journal article" date="2014" name="Int. J. Syst. Evol. Microbiol.">
        <title>Complete genome sequence of Corynebacterium casei LMG S-19264T (=DSM 44701T), isolated from a smear-ripened cheese.</title>
        <authorList>
            <consortium name="US DOE Joint Genome Institute (JGI-PGF)"/>
            <person name="Walter F."/>
            <person name="Albersmeier A."/>
            <person name="Kalinowski J."/>
            <person name="Ruckert C."/>
        </authorList>
    </citation>
    <scope>NUCLEOTIDE SEQUENCE</scope>
    <source>
        <strain evidence="21">KCTC 22169</strain>
    </source>
</reference>
<feature type="binding site" evidence="19">
    <location>
        <position position="295"/>
    </location>
    <ligand>
        <name>Mg(2+)</name>
        <dbReference type="ChEBI" id="CHEBI:18420"/>
    </ligand>
</feature>
<dbReference type="PANTHER" id="PTHR30040">
    <property type="entry name" value="THIAMINE BIOSYNTHESIS LIPOPROTEIN APBE"/>
    <property type="match status" value="1"/>
</dbReference>
<organism evidence="21 22">
    <name type="scientific">Saccharospirillum salsuginis</name>
    <dbReference type="NCBI Taxonomy" id="418750"/>
    <lineage>
        <taxon>Bacteria</taxon>
        <taxon>Pseudomonadati</taxon>
        <taxon>Pseudomonadota</taxon>
        <taxon>Gammaproteobacteria</taxon>
        <taxon>Oceanospirillales</taxon>
        <taxon>Saccharospirillaceae</taxon>
        <taxon>Saccharospirillum</taxon>
    </lineage>
</organism>
<keyword evidence="8 18" id="KW-0479">Metal-binding</keyword>
<reference evidence="21" key="2">
    <citation type="submission" date="2020-09" db="EMBL/GenBank/DDBJ databases">
        <authorList>
            <person name="Sun Q."/>
            <person name="Kim S."/>
        </authorList>
    </citation>
    <scope>NUCLEOTIDE SEQUENCE</scope>
    <source>
        <strain evidence="21">KCTC 22169</strain>
    </source>
</reference>
<evidence type="ECO:0000256" key="5">
    <source>
        <dbReference type="ARBA" id="ARBA00022519"/>
    </source>
</evidence>
<dbReference type="FunFam" id="3.10.520.10:FF:000001">
    <property type="entry name" value="FAD:protein FMN transferase"/>
    <property type="match status" value="1"/>
</dbReference>
<evidence type="ECO:0000256" key="19">
    <source>
        <dbReference type="PIRSR" id="PIRSR006268-2"/>
    </source>
</evidence>
<keyword evidence="4" id="KW-1003">Cell membrane</keyword>
<keyword evidence="7 18" id="KW-0808">Transferase</keyword>
<evidence type="ECO:0000256" key="15">
    <source>
        <dbReference type="ARBA" id="ARBA00031306"/>
    </source>
</evidence>
<dbReference type="Gene3D" id="3.10.520.10">
    <property type="entry name" value="ApbE-like domains"/>
    <property type="match status" value="1"/>
</dbReference>
<dbReference type="GO" id="GO:0046872">
    <property type="term" value="F:metal ion binding"/>
    <property type="evidence" value="ECO:0007669"/>
    <property type="project" value="UniProtKB-UniRule"/>
</dbReference>
<keyword evidence="10 18" id="KW-0274">FAD</keyword>
<sequence>MLSQLIKPVGWAGLLVCLLAGCSFVGKPEVRTLWGQTMGTSYSVSVVATETTAEQLDGKIRARLGEVNDAMSTYLPRSELSRFNDAAVGEWVEVSAITHEVIAEALDVARISGGAFDPTVGPLVDLWGFGPKPTTDQVPDADAIEAALDAIGWQAIELHPQDNRVRKTAPRELDLSGIAKGFAVDYVADLLEEEGIESYLVEVGGELRFAGRKPGGDAWRIAIETPESGQRNVYRVLEVTEGAMATSGDYRNYFEQDGVRYSHTLRPDTGYPIRHNLVSVTVIGERSAMTDAYATAFLVLGTDKARVLANELNMSVYLIEKTEDGFRSFESKRFTTLFGAASNDENSD</sequence>
<evidence type="ECO:0000256" key="18">
    <source>
        <dbReference type="PIRNR" id="PIRNR006268"/>
    </source>
</evidence>
<evidence type="ECO:0000256" key="4">
    <source>
        <dbReference type="ARBA" id="ARBA00022475"/>
    </source>
</evidence>
<evidence type="ECO:0000256" key="11">
    <source>
        <dbReference type="ARBA" id="ARBA00022842"/>
    </source>
</evidence>
<comment type="subcellular location">
    <subcellularLocation>
        <location evidence="17 20">Cell inner membrane</location>
        <topology evidence="17 20">Lipid-anchor</topology>
        <orientation evidence="17 20">Periplasmic side</orientation>
    </subcellularLocation>
</comment>
<evidence type="ECO:0000256" key="6">
    <source>
        <dbReference type="ARBA" id="ARBA00022630"/>
    </source>
</evidence>
<evidence type="ECO:0000256" key="12">
    <source>
        <dbReference type="ARBA" id="ARBA00023136"/>
    </source>
</evidence>
<comment type="catalytic activity">
    <reaction evidence="16 18 20">
        <text>L-threonyl-[protein] + FAD = FMN-L-threonyl-[protein] + AMP + H(+)</text>
        <dbReference type="Rhea" id="RHEA:36847"/>
        <dbReference type="Rhea" id="RHEA-COMP:11060"/>
        <dbReference type="Rhea" id="RHEA-COMP:11061"/>
        <dbReference type="ChEBI" id="CHEBI:15378"/>
        <dbReference type="ChEBI" id="CHEBI:30013"/>
        <dbReference type="ChEBI" id="CHEBI:57692"/>
        <dbReference type="ChEBI" id="CHEBI:74257"/>
        <dbReference type="ChEBI" id="CHEBI:456215"/>
        <dbReference type="EC" id="2.7.1.180"/>
    </reaction>
</comment>
<evidence type="ECO:0000256" key="3">
    <source>
        <dbReference type="ARBA" id="ARBA00016337"/>
    </source>
</evidence>
<comment type="cofactor">
    <cofactor evidence="19">
        <name>Mg(2+)</name>
        <dbReference type="ChEBI" id="CHEBI:18420"/>
    </cofactor>
    <cofactor evidence="19">
        <name>Mn(2+)</name>
        <dbReference type="ChEBI" id="CHEBI:29035"/>
    </cofactor>
    <text evidence="19">Magnesium. Can also use manganese.</text>
</comment>
<evidence type="ECO:0000256" key="16">
    <source>
        <dbReference type="ARBA" id="ARBA00048540"/>
    </source>
</evidence>
<dbReference type="GO" id="GO:0016740">
    <property type="term" value="F:transferase activity"/>
    <property type="evidence" value="ECO:0007669"/>
    <property type="project" value="UniProtKB-UniRule"/>
</dbReference>
<evidence type="ECO:0000256" key="1">
    <source>
        <dbReference type="ARBA" id="ARBA00008282"/>
    </source>
</evidence>
<feature type="binding site" evidence="19">
    <location>
        <position position="177"/>
    </location>
    <ligand>
        <name>Mg(2+)</name>
        <dbReference type="ChEBI" id="CHEBI:18420"/>
    </ligand>
</feature>
<dbReference type="SUPFAM" id="SSF143631">
    <property type="entry name" value="ApbE-like"/>
    <property type="match status" value="1"/>
</dbReference>
<evidence type="ECO:0000256" key="17">
    <source>
        <dbReference type="ARBA" id="ARBA00060485"/>
    </source>
</evidence>
<dbReference type="PANTHER" id="PTHR30040:SF2">
    <property type="entry name" value="FAD:PROTEIN FMN TRANSFERASE"/>
    <property type="match status" value="1"/>
</dbReference>
<evidence type="ECO:0000256" key="7">
    <source>
        <dbReference type="ARBA" id="ARBA00022679"/>
    </source>
</evidence>
<keyword evidence="6 18" id="KW-0285">Flavoprotein</keyword>
<evidence type="ECO:0000256" key="13">
    <source>
        <dbReference type="ARBA" id="ARBA00023139"/>
    </source>
</evidence>
<name>A0A918K5Q1_9GAMM</name>
<gene>
    <name evidence="21" type="primary">apbE</name>
    <name evidence="21" type="ORF">GCM10007392_18040</name>
</gene>
<comment type="caution">
    <text evidence="21">The sequence shown here is derived from an EMBL/GenBank/DDBJ whole genome shotgun (WGS) entry which is preliminary data.</text>
</comment>
<evidence type="ECO:0000256" key="8">
    <source>
        <dbReference type="ARBA" id="ARBA00022723"/>
    </source>
</evidence>
<dbReference type="Proteomes" id="UP000626148">
    <property type="component" value="Unassembled WGS sequence"/>
</dbReference>
<dbReference type="AlphaFoldDB" id="A0A918K5Q1"/>
<dbReference type="EMBL" id="BMXR01000004">
    <property type="protein sequence ID" value="GGX51189.1"/>
    <property type="molecule type" value="Genomic_DNA"/>
</dbReference>
<protein>
    <recommendedName>
        <fullName evidence="3 18">FAD:protein FMN transferase</fullName>
        <ecNumber evidence="2 18">2.7.1.180</ecNumber>
    </recommendedName>
    <alternativeName>
        <fullName evidence="15 18">Flavin transferase</fullName>
    </alternativeName>
</protein>
<dbReference type="RefSeq" id="WP_189608219.1">
    <property type="nucleotide sequence ID" value="NZ_BMXR01000004.1"/>
</dbReference>
<keyword evidence="22" id="KW-1185">Reference proteome</keyword>
<comment type="similarity">
    <text evidence="1 18 20">Belongs to the ApbE family.</text>
</comment>
<accession>A0A918K5Q1</accession>
<dbReference type="InterPro" id="IPR003374">
    <property type="entry name" value="ApbE-like_sf"/>
</dbReference>
<dbReference type="PIRSF" id="PIRSF006268">
    <property type="entry name" value="ApbE"/>
    <property type="match status" value="1"/>
</dbReference>
<evidence type="ECO:0000313" key="21">
    <source>
        <dbReference type="EMBL" id="GGX51189.1"/>
    </source>
</evidence>
<dbReference type="GO" id="GO:0005886">
    <property type="term" value="C:plasma membrane"/>
    <property type="evidence" value="ECO:0007669"/>
    <property type="project" value="UniProtKB-SubCell"/>
</dbReference>
<keyword evidence="12" id="KW-0472">Membrane</keyword>
<evidence type="ECO:0000256" key="10">
    <source>
        <dbReference type="ARBA" id="ARBA00022827"/>
    </source>
</evidence>
<dbReference type="PROSITE" id="PS51257">
    <property type="entry name" value="PROKAR_LIPOPROTEIN"/>
    <property type="match status" value="1"/>
</dbReference>
<evidence type="ECO:0000256" key="9">
    <source>
        <dbReference type="ARBA" id="ARBA00022729"/>
    </source>
</evidence>
<dbReference type="InterPro" id="IPR024932">
    <property type="entry name" value="ApbE"/>
</dbReference>
<evidence type="ECO:0000256" key="2">
    <source>
        <dbReference type="ARBA" id="ARBA00011955"/>
    </source>
</evidence>
<evidence type="ECO:0000256" key="14">
    <source>
        <dbReference type="ARBA" id="ARBA00023288"/>
    </source>
</evidence>
<keyword evidence="5 20" id="KW-0997">Cell inner membrane</keyword>
<keyword evidence="11 18" id="KW-0460">Magnesium</keyword>
<keyword evidence="14 20" id="KW-0449">Lipoprotein</keyword>
<feature type="binding site" evidence="19">
    <location>
        <position position="291"/>
    </location>
    <ligand>
        <name>Mg(2+)</name>
        <dbReference type="ChEBI" id="CHEBI:18420"/>
    </ligand>
</feature>
<keyword evidence="13" id="KW-0564">Palmitate</keyword>